<dbReference type="Proteomes" id="UP000654370">
    <property type="component" value="Unassembled WGS sequence"/>
</dbReference>
<dbReference type="InterPro" id="IPR028938">
    <property type="entry name" value="Rsf1-like"/>
</dbReference>
<proteinExistence type="predicted"/>
<feature type="region of interest" description="Disordered" evidence="2">
    <location>
        <begin position="95"/>
        <end position="115"/>
    </location>
</feature>
<reference evidence="3" key="1">
    <citation type="submission" date="2020-12" db="EMBL/GenBank/DDBJ databases">
        <title>Metabolic potential, ecology and presence of endohyphal bacteria is reflected in genomic diversity of Mucoromycotina.</title>
        <authorList>
            <person name="Muszewska A."/>
            <person name="Okrasinska A."/>
            <person name="Steczkiewicz K."/>
            <person name="Drgas O."/>
            <person name="Orlowska M."/>
            <person name="Perlinska-Lenart U."/>
            <person name="Aleksandrzak-Piekarczyk T."/>
            <person name="Szatraj K."/>
            <person name="Zielenkiewicz U."/>
            <person name="Pilsyk S."/>
            <person name="Malc E."/>
            <person name="Mieczkowski P."/>
            <person name="Kruszewska J.S."/>
            <person name="Biernat P."/>
            <person name="Pawlowska J."/>
        </authorList>
    </citation>
    <scope>NUCLEOTIDE SEQUENCE</scope>
    <source>
        <strain evidence="3">WA0000067209</strain>
    </source>
</reference>
<dbReference type="GO" id="GO:0031213">
    <property type="term" value="C:RSF complex"/>
    <property type="evidence" value="ECO:0007669"/>
    <property type="project" value="InterPro"/>
</dbReference>
<protein>
    <submittedName>
        <fullName evidence="3">Uncharacterized protein</fullName>
    </submittedName>
</protein>
<organism evidence="3 4">
    <name type="scientific">Mortierella isabellina</name>
    <name type="common">Filamentous fungus</name>
    <name type="synonym">Umbelopsis isabellina</name>
    <dbReference type="NCBI Taxonomy" id="91625"/>
    <lineage>
        <taxon>Eukaryota</taxon>
        <taxon>Fungi</taxon>
        <taxon>Fungi incertae sedis</taxon>
        <taxon>Mucoromycota</taxon>
        <taxon>Mucoromycotina</taxon>
        <taxon>Umbelopsidomycetes</taxon>
        <taxon>Umbelopsidales</taxon>
        <taxon>Umbelopsidaceae</taxon>
        <taxon>Umbelopsis</taxon>
    </lineage>
</organism>
<evidence type="ECO:0000256" key="2">
    <source>
        <dbReference type="SAM" id="MobiDB-lite"/>
    </source>
</evidence>
<evidence type="ECO:0000313" key="3">
    <source>
        <dbReference type="EMBL" id="KAG2182475.1"/>
    </source>
</evidence>
<accession>A0A8H7PZD7</accession>
<dbReference type="AlphaFoldDB" id="A0A8H7PZD7"/>
<keyword evidence="1" id="KW-0175">Coiled coil</keyword>
<keyword evidence="4" id="KW-1185">Reference proteome</keyword>
<feature type="compositionally biased region" description="Basic residues" evidence="2">
    <location>
        <begin position="1"/>
        <end position="10"/>
    </location>
</feature>
<dbReference type="PANTHER" id="PTHR14296">
    <property type="entry name" value="REMODELING AND SPACING FACTOR 1"/>
    <property type="match status" value="1"/>
</dbReference>
<comment type="caution">
    <text evidence="3">The sequence shown here is derived from an EMBL/GenBank/DDBJ whole genome shotgun (WGS) entry which is preliminary data.</text>
</comment>
<feature type="compositionally biased region" description="Low complexity" evidence="2">
    <location>
        <begin position="103"/>
        <end position="115"/>
    </location>
</feature>
<dbReference type="PANTHER" id="PTHR14296:SF3">
    <property type="entry name" value="DIKAR, ISOFORM F"/>
    <property type="match status" value="1"/>
</dbReference>
<sequence length="577" mass="66095">MPSLRERKRSNISEVSAASAKSAKKFKTEPRKSQVDHDTMNATKDVSPAGILQSSWKFLEFAQFCTTFDKHLQLPSLGIATLEAMLLNEDYQTDTSATVDQGSRSTSVTSTSSSKGTSAQFEDLVKALFRCQTARRQLPIDFDFNKALCQLLEEENSSWDANFEEAKFFELPLESRILALHTLMEIIIESPNSEFGEICKNGDLDIKRYGAIGIDKEGRTYWLFGDDRLYRETAIYTKKKQLPKLFDRPYTYELVCSTVEEWQDFLHTYCSDCKSTKGSQFELVKSLRAVGEAVIAMLEQREQAKQRRKDRLLKATLKAQALEMVPKKRSSRLEQKMQEQEELRKLEEMVTLQEDLEAVQKFEAMEKERRSQEARRKLISHEQDKLRSMFQESMEVAEKASQRREATSEQNLTSLSKNSSIDERVTKMRMWLGMLEPDSSVVVHKIEMLTTLPPPSPSPLQTPLSDMTFAVTGDKTDIRSPVLKNTLRVFLASIRDHHSSRFLDNENLPVTFDQIYGKLVLNEYDSHTGCAEILADIQSIIAIVHNRVDNDDDKYNTFISFLRNLLLNVFADRTASD</sequence>
<name>A0A8H7PZD7_MORIS</name>
<gene>
    <name evidence="3" type="ORF">INT43_007405</name>
</gene>
<feature type="region of interest" description="Disordered" evidence="2">
    <location>
        <begin position="1"/>
        <end position="42"/>
    </location>
</feature>
<dbReference type="GO" id="GO:0006355">
    <property type="term" value="P:regulation of DNA-templated transcription"/>
    <property type="evidence" value="ECO:0007669"/>
    <property type="project" value="InterPro"/>
</dbReference>
<dbReference type="EMBL" id="JAEPQZ010000004">
    <property type="protein sequence ID" value="KAG2182475.1"/>
    <property type="molecule type" value="Genomic_DNA"/>
</dbReference>
<dbReference type="OrthoDB" id="303107at2759"/>
<feature type="compositionally biased region" description="Basic and acidic residues" evidence="2">
    <location>
        <begin position="26"/>
        <end position="39"/>
    </location>
</feature>
<evidence type="ECO:0000313" key="4">
    <source>
        <dbReference type="Proteomes" id="UP000654370"/>
    </source>
</evidence>
<evidence type="ECO:0000256" key="1">
    <source>
        <dbReference type="SAM" id="Coils"/>
    </source>
</evidence>
<feature type="coiled-coil region" evidence="1">
    <location>
        <begin position="295"/>
        <end position="384"/>
    </location>
</feature>